<evidence type="ECO:0000313" key="7">
    <source>
        <dbReference type="EMBL" id="OTF99317.1"/>
    </source>
</evidence>
<organism evidence="7 8">
    <name type="scientific">Helianthus annuus</name>
    <name type="common">Common sunflower</name>
    <dbReference type="NCBI Taxonomy" id="4232"/>
    <lineage>
        <taxon>Eukaryota</taxon>
        <taxon>Viridiplantae</taxon>
        <taxon>Streptophyta</taxon>
        <taxon>Embryophyta</taxon>
        <taxon>Tracheophyta</taxon>
        <taxon>Spermatophyta</taxon>
        <taxon>Magnoliopsida</taxon>
        <taxon>eudicotyledons</taxon>
        <taxon>Gunneridae</taxon>
        <taxon>Pentapetalae</taxon>
        <taxon>asterids</taxon>
        <taxon>campanulids</taxon>
        <taxon>Asterales</taxon>
        <taxon>Asteraceae</taxon>
        <taxon>Asteroideae</taxon>
        <taxon>Heliantheae alliance</taxon>
        <taxon>Heliantheae</taxon>
        <taxon>Helianthus</taxon>
    </lineage>
</organism>
<proteinExistence type="inferred from homology"/>
<comment type="similarity">
    <text evidence="2">Belongs to the tetraspanin (TM4SF) family.</text>
</comment>
<dbReference type="GO" id="GO:0009506">
    <property type="term" value="C:plasmodesma"/>
    <property type="evidence" value="ECO:0000318"/>
    <property type="project" value="GO_Central"/>
</dbReference>
<accession>A0A251SKG3</accession>
<dbReference type="GO" id="GO:0005886">
    <property type="term" value="C:plasma membrane"/>
    <property type="evidence" value="ECO:0000318"/>
    <property type="project" value="GO_Central"/>
</dbReference>
<reference evidence="6" key="3">
    <citation type="submission" date="2020-06" db="EMBL/GenBank/DDBJ databases">
        <title>Helianthus annuus Genome sequencing and assembly Release 2.</title>
        <authorList>
            <person name="Gouzy J."/>
            <person name="Langlade N."/>
            <person name="Munos S."/>
        </authorList>
    </citation>
    <scope>NUCLEOTIDE SEQUENCE</scope>
    <source>
        <tissue evidence="6">Leaves</tissue>
    </source>
</reference>
<keyword evidence="3" id="KW-0812">Transmembrane</keyword>
<name>A0A251SKG3_HELAN</name>
<gene>
    <name evidence="7" type="ORF">HannXRQ_Chr14g0455261</name>
    <name evidence="6" type="ORF">HanXRQr2_Chr14g0659711</name>
</gene>
<dbReference type="EMBL" id="MNCJ02000329">
    <property type="protein sequence ID" value="KAF5770462.1"/>
    <property type="molecule type" value="Genomic_DNA"/>
</dbReference>
<keyword evidence="4" id="KW-1133">Transmembrane helix</keyword>
<evidence type="ECO:0000256" key="3">
    <source>
        <dbReference type="ARBA" id="ARBA00022692"/>
    </source>
</evidence>
<sequence>MQFWQAGRKAVEPVTWLATMLQVWGKIKATILYKEDQLQDYVSWFIKKLNNPLNWKHLQSCFVKTEVCNSLPRRYRTLKQYKLAELTPIEAVADHPLMCIRCGYPAVNASYYDLSFHPVSSNKDCKTVIRATGVAQYIKTKWRVVAIFNVILLVILDAVQDEMLLGCTQKSKDKIITS</sequence>
<evidence type="ECO:0000256" key="4">
    <source>
        <dbReference type="ARBA" id="ARBA00022989"/>
    </source>
</evidence>
<dbReference type="Proteomes" id="UP000215914">
    <property type="component" value="Chromosome 14"/>
</dbReference>
<dbReference type="InterPro" id="IPR044991">
    <property type="entry name" value="TET_plant"/>
</dbReference>
<keyword evidence="5" id="KW-0472">Membrane</keyword>
<evidence type="ECO:0000256" key="5">
    <source>
        <dbReference type="ARBA" id="ARBA00023136"/>
    </source>
</evidence>
<dbReference type="EMBL" id="CM007903">
    <property type="protein sequence ID" value="OTF99317.1"/>
    <property type="molecule type" value="Genomic_DNA"/>
</dbReference>
<evidence type="ECO:0000256" key="2">
    <source>
        <dbReference type="ARBA" id="ARBA00006840"/>
    </source>
</evidence>
<keyword evidence="8" id="KW-1185">Reference proteome</keyword>
<evidence type="ECO:0000256" key="1">
    <source>
        <dbReference type="ARBA" id="ARBA00004370"/>
    </source>
</evidence>
<protein>
    <submittedName>
        <fullName evidence="7">Uncharacterized protein</fullName>
    </submittedName>
</protein>
<dbReference type="Gramene" id="mRNA:HanXRQr2_Chr14g0659711">
    <property type="protein sequence ID" value="mRNA:HanXRQr2_Chr14g0659711"/>
    <property type="gene ID" value="HanXRQr2_Chr14g0659711"/>
</dbReference>
<dbReference type="InParanoid" id="A0A251SKG3"/>
<dbReference type="PANTHER" id="PTHR32191">
    <property type="entry name" value="TETRASPANIN-8-RELATED"/>
    <property type="match status" value="1"/>
</dbReference>
<evidence type="ECO:0000313" key="8">
    <source>
        <dbReference type="Proteomes" id="UP000215914"/>
    </source>
</evidence>
<reference evidence="7" key="2">
    <citation type="submission" date="2017-02" db="EMBL/GenBank/DDBJ databases">
        <title>Sunflower complete genome.</title>
        <authorList>
            <person name="Langlade N."/>
            <person name="Munos S."/>
        </authorList>
    </citation>
    <scope>NUCLEOTIDE SEQUENCE [LARGE SCALE GENOMIC DNA]</scope>
    <source>
        <tissue evidence="7">Leaves</tissue>
    </source>
</reference>
<comment type="subcellular location">
    <subcellularLocation>
        <location evidence="1">Membrane</location>
    </subcellularLocation>
</comment>
<dbReference type="GO" id="GO:0009734">
    <property type="term" value="P:auxin-activated signaling pathway"/>
    <property type="evidence" value="ECO:0007669"/>
    <property type="project" value="InterPro"/>
</dbReference>
<dbReference type="AlphaFoldDB" id="A0A251SKG3"/>
<evidence type="ECO:0000313" key="6">
    <source>
        <dbReference type="EMBL" id="KAF5770462.1"/>
    </source>
</evidence>
<reference evidence="6 8" key="1">
    <citation type="journal article" date="2017" name="Nature">
        <title>The sunflower genome provides insights into oil metabolism, flowering and Asterid evolution.</title>
        <authorList>
            <person name="Badouin H."/>
            <person name="Gouzy J."/>
            <person name="Grassa C.J."/>
            <person name="Murat F."/>
            <person name="Staton S.E."/>
            <person name="Cottret L."/>
            <person name="Lelandais-Briere C."/>
            <person name="Owens G.L."/>
            <person name="Carrere S."/>
            <person name="Mayjonade B."/>
            <person name="Legrand L."/>
            <person name="Gill N."/>
            <person name="Kane N.C."/>
            <person name="Bowers J.E."/>
            <person name="Hubner S."/>
            <person name="Bellec A."/>
            <person name="Berard A."/>
            <person name="Berges H."/>
            <person name="Blanchet N."/>
            <person name="Boniface M.C."/>
            <person name="Brunel D."/>
            <person name="Catrice O."/>
            <person name="Chaidir N."/>
            <person name="Claudel C."/>
            <person name="Donnadieu C."/>
            <person name="Faraut T."/>
            <person name="Fievet G."/>
            <person name="Helmstetter N."/>
            <person name="King M."/>
            <person name="Knapp S.J."/>
            <person name="Lai Z."/>
            <person name="Le Paslier M.C."/>
            <person name="Lippi Y."/>
            <person name="Lorenzon L."/>
            <person name="Mandel J.R."/>
            <person name="Marage G."/>
            <person name="Marchand G."/>
            <person name="Marquand E."/>
            <person name="Bret-Mestries E."/>
            <person name="Morien E."/>
            <person name="Nambeesan S."/>
            <person name="Nguyen T."/>
            <person name="Pegot-Espagnet P."/>
            <person name="Pouilly N."/>
            <person name="Raftis F."/>
            <person name="Sallet E."/>
            <person name="Schiex T."/>
            <person name="Thomas J."/>
            <person name="Vandecasteele C."/>
            <person name="Vares D."/>
            <person name="Vear F."/>
            <person name="Vautrin S."/>
            <person name="Crespi M."/>
            <person name="Mangin B."/>
            <person name="Burke J.M."/>
            <person name="Salse J."/>
            <person name="Munos S."/>
            <person name="Vincourt P."/>
            <person name="Rieseberg L.H."/>
            <person name="Langlade N.B."/>
        </authorList>
    </citation>
    <scope>NUCLEOTIDE SEQUENCE [LARGE SCALE GENOMIC DNA]</scope>
    <source>
        <strain evidence="8">cv. SF193</strain>
        <tissue evidence="6">Leaves</tissue>
    </source>
</reference>